<dbReference type="InterPro" id="IPR016181">
    <property type="entry name" value="Acyl_CoA_acyltransferase"/>
</dbReference>
<keyword evidence="1" id="KW-0963">Cytoplasm</keyword>
<evidence type="ECO:0000256" key="1">
    <source>
        <dbReference type="ARBA" id="ARBA00022490"/>
    </source>
</evidence>
<evidence type="ECO:0000313" key="5">
    <source>
        <dbReference type="Proteomes" id="UP000238811"/>
    </source>
</evidence>
<evidence type="ECO:0000256" key="3">
    <source>
        <dbReference type="ARBA" id="ARBA00023315"/>
    </source>
</evidence>
<dbReference type="Gene3D" id="3.40.630.70">
    <property type="entry name" value="Leucyl/phenylalanyl-tRNA-protein transferase, C-terminal domain"/>
    <property type="match status" value="1"/>
</dbReference>
<gene>
    <name evidence="4" type="ORF">CJ668_02875</name>
</gene>
<organism evidence="4 5">
    <name type="scientific">Aliarcobacter cryaerophilus</name>
    <dbReference type="NCBI Taxonomy" id="28198"/>
    <lineage>
        <taxon>Bacteria</taxon>
        <taxon>Pseudomonadati</taxon>
        <taxon>Campylobacterota</taxon>
        <taxon>Epsilonproteobacteria</taxon>
        <taxon>Campylobacterales</taxon>
        <taxon>Arcobacteraceae</taxon>
        <taxon>Aliarcobacter</taxon>
    </lineage>
</organism>
<comment type="caution">
    <text evidence="4">The sequence shown here is derived from an EMBL/GenBank/DDBJ whole genome shotgun (WGS) entry which is preliminary data.</text>
</comment>
<keyword evidence="2" id="KW-0808">Transferase</keyword>
<evidence type="ECO:0008006" key="6">
    <source>
        <dbReference type="Google" id="ProtNLM"/>
    </source>
</evidence>
<dbReference type="Pfam" id="PF03588">
    <property type="entry name" value="Leu_Phe_trans"/>
    <property type="match status" value="1"/>
</dbReference>
<evidence type="ECO:0000313" key="4">
    <source>
        <dbReference type="EMBL" id="PRN00978.1"/>
    </source>
</evidence>
<proteinExistence type="predicted"/>
<dbReference type="PANTHER" id="PTHR30098">
    <property type="entry name" value="LEUCYL/PHENYLALANYL-TRNA--PROTEIN TRANSFERASE"/>
    <property type="match status" value="1"/>
</dbReference>
<dbReference type="Proteomes" id="UP000238811">
    <property type="component" value="Unassembled WGS sequence"/>
</dbReference>
<dbReference type="PANTHER" id="PTHR30098:SF2">
    <property type="entry name" value="LEUCYL_PHENYLALANYL-TRNA--PROTEIN TRANSFERASE"/>
    <property type="match status" value="1"/>
</dbReference>
<evidence type="ECO:0000256" key="2">
    <source>
        <dbReference type="ARBA" id="ARBA00022679"/>
    </source>
</evidence>
<dbReference type="AlphaFoldDB" id="A0A2S9TQ64"/>
<sequence length="241" mass="28995">MLNYIYILSQDFFYLISKELLNKEFIFENIYPNKNLNYYLCDDLSLETYIKLCKFGFISTSIILENNFYLLPEIQFEYAILDFNNLHISKKVKTLIKNSEYKFCINRDFKSVLNQIQNYHKDSWIEENYEKLLINLNNLKNNNSNFKLVSIELYDKNNEKLVSGEIGYMISKTYTSLTGFSSKSKVYNNWGKLQMVLLALYLEENRFDFWNLGHPYMQYKFDLGAKLYSRDEFLKRWLNSI</sequence>
<keyword evidence="3" id="KW-0012">Acyltransferase</keyword>
<protein>
    <recommendedName>
        <fullName evidence="6">Leucyl/phenylalanyl-tRNA--protein transferase</fullName>
    </recommendedName>
</protein>
<reference evidence="4 5" key="1">
    <citation type="submission" date="2017-09" db="EMBL/GenBank/DDBJ databases">
        <title>Reassesment of A. cryaerophilus.</title>
        <authorList>
            <person name="Perez-Cataluna A."/>
            <person name="Collado L."/>
            <person name="Salgado O."/>
            <person name="Lefinanco V."/>
            <person name="Figueras M.J."/>
        </authorList>
    </citation>
    <scope>NUCLEOTIDE SEQUENCE [LARGE SCALE GENOMIC DNA]</scope>
    <source>
        <strain evidence="4 5">LMG 10229</strain>
    </source>
</reference>
<accession>A0A2S9TQ64</accession>
<dbReference type="InterPro" id="IPR042203">
    <property type="entry name" value="Leu/Phe-tRNA_Trfase_C"/>
</dbReference>
<dbReference type="SUPFAM" id="SSF55729">
    <property type="entry name" value="Acyl-CoA N-acyltransferases (Nat)"/>
    <property type="match status" value="1"/>
</dbReference>
<dbReference type="GO" id="GO:0005737">
    <property type="term" value="C:cytoplasm"/>
    <property type="evidence" value="ECO:0007669"/>
    <property type="project" value="TreeGrafter"/>
</dbReference>
<name>A0A2S9TQ64_9BACT</name>
<dbReference type="GO" id="GO:0030163">
    <property type="term" value="P:protein catabolic process"/>
    <property type="evidence" value="ECO:0007669"/>
    <property type="project" value="InterPro"/>
</dbReference>
<dbReference type="GO" id="GO:0008914">
    <property type="term" value="F:leucyl-tRNA--protein transferase activity"/>
    <property type="evidence" value="ECO:0007669"/>
    <property type="project" value="InterPro"/>
</dbReference>
<dbReference type="InterPro" id="IPR004616">
    <property type="entry name" value="Leu/Phe-tRNA_Trfase"/>
</dbReference>
<dbReference type="EMBL" id="NXGD01000003">
    <property type="protein sequence ID" value="PRN00978.1"/>
    <property type="molecule type" value="Genomic_DNA"/>
</dbReference>